<dbReference type="EMBL" id="ACQA01000002">
    <property type="protein sequence ID" value="EEQ93538.1"/>
    <property type="molecule type" value="Genomic_DNA"/>
</dbReference>
<dbReference type="AlphaFoldDB" id="C4WL04"/>
<dbReference type="Proteomes" id="UP000004386">
    <property type="component" value="Unassembled WGS sequence"/>
</dbReference>
<gene>
    <name evidence="1" type="ORF">OINT_2000695</name>
</gene>
<comment type="caution">
    <text evidence="1">The sequence shown here is derived from an EMBL/GenBank/DDBJ whole genome shotgun (WGS) entry which is preliminary data.</text>
</comment>
<reference evidence="1 2" key="1">
    <citation type="submission" date="2009-05" db="EMBL/GenBank/DDBJ databases">
        <authorList>
            <person name="Setubal J.C."/>
            <person name="Boyle S."/>
            <person name="Crasta O.R."/>
            <person name="Gillespie J.J."/>
            <person name="Kenyon R.W."/>
            <person name="Lu J."/>
            <person name="Mane S."/>
            <person name="Nagrani S."/>
            <person name="Shallom J.M."/>
            <person name="Shallom S."/>
            <person name="Shukla M."/>
            <person name="Snyder E.E."/>
            <person name="Sobral B.W."/>
            <person name="Wattam A.R."/>
            <person name="Will R."/>
            <person name="Williams K."/>
            <person name="Yoo H."/>
            <person name="Munk C."/>
            <person name="Tapia R."/>
            <person name="Green L."/>
            <person name="Rogers Y."/>
            <person name="Detter J.C."/>
            <person name="Bruce D."/>
            <person name="Brettin T.S."/>
            <person name="Tsolis R."/>
        </authorList>
    </citation>
    <scope>NUCLEOTIDE SEQUENCE [LARGE SCALE GENOMIC DNA]</scope>
    <source>
        <strain evidence="1 2">LMG 3301</strain>
    </source>
</reference>
<dbReference type="Pfam" id="PF13618">
    <property type="entry name" value="Gluconate_2-dh3"/>
    <property type="match status" value="1"/>
</dbReference>
<protein>
    <submittedName>
        <fullName evidence="1">Gluconate 2-dehydrogenase subunit 3</fullName>
    </submittedName>
</protein>
<evidence type="ECO:0000313" key="2">
    <source>
        <dbReference type="Proteomes" id="UP000004386"/>
    </source>
</evidence>
<organism evidence="1 2">
    <name type="scientific">Brucella intermedia LMG 3301</name>
    <dbReference type="NCBI Taxonomy" id="641118"/>
    <lineage>
        <taxon>Bacteria</taxon>
        <taxon>Pseudomonadati</taxon>
        <taxon>Pseudomonadota</taxon>
        <taxon>Alphaproteobacteria</taxon>
        <taxon>Hyphomicrobiales</taxon>
        <taxon>Brucellaceae</taxon>
        <taxon>Brucella/Ochrobactrum group</taxon>
        <taxon>Brucella</taxon>
    </lineage>
</organism>
<sequence length="264" mass="29431">MYPAYMFLVCVSWNFSETLKKSYPPDRQETTMTDLPGYPSRRSFLKASAASVMLSGLAVSAKAEPQTPPVPLEQYERQYFNEVEWAFVLAATARLIPSEGDGPGAIEARVPVFIDLQLAGDFGRADDWYMVGPHDPSADPTRGWQTPLNPAQIYRQGIPAFNAWCEQKYGAAFSALTAEQQDAALTSLQKGEVGLQPELRDFFTLLLQNTKEGYFADPMYGGNHGMQAWSYIGFPGARGSYKEWVERYNVRYPLGPVSIKGERA</sequence>
<evidence type="ECO:0000313" key="1">
    <source>
        <dbReference type="EMBL" id="EEQ93538.1"/>
    </source>
</evidence>
<accession>C4WL04</accession>
<proteinExistence type="predicted"/>
<name>C4WL04_9HYPH</name>
<dbReference type="InterPro" id="IPR027056">
    <property type="entry name" value="Gluconate_2DH_su3"/>
</dbReference>
<dbReference type="HOGENOM" id="CLU_065508_0_0_5"/>